<dbReference type="OrthoDB" id="7669009at2759"/>
<comment type="caution">
    <text evidence="2">The sequence shown here is derived from an EMBL/GenBank/DDBJ whole genome shotgun (WGS) entry which is preliminary data.</text>
</comment>
<evidence type="ECO:0000313" key="3">
    <source>
        <dbReference type="Proteomes" id="UP000466442"/>
    </source>
</evidence>
<evidence type="ECO:0000313" key="2">
    <source>
        <dbReference type="EMBL" id="KAF6210800.1"/>
    </source>
</evidence>
<accession>A0A8S9XP48</accession>
<gene>
    <name evidence="2" type="ORF">GE061_013911</name>
</gene>
<evidence type="ECO:0000256" key="1">
    <source>
        <dbReference type="SAM" id="MobiDB-lite"/>
    </source>
</evidence>
<dbReference type="AlphaFoldDB" id="A0A8S9XP48"/>
<name>A0A8S9XP48_APOLU</name>
<dbReference type="Proteomes" id="UP000466442">
    <property type="component" value="Linkage Group LG5"/>
</dbReference>
<sequence length="217" mass="24272">MTIQSSHNQNCSIEKGHSLQAQMTSGGEMAGVELVCRLMAATPPYLYNPNGPPHCFFFSDLLRSLVAKRCATSPPAEDPVSSKRIRIASIGSAFSAKTGARVEGHTRAEHHSTNPLSPSCILPRLDVLYRSLHEIEKEMMDRHKDRQTSPERQTDLRSLEGRTEVQPMDRQEVVSVETRTDVELHYRAMDNQPRVPVPLSPYPSVKHETDVSKITQS</sequence>
<keyword evidence="3" id="KW-1185">Reference proteome</keyword>
<dbReference type="EMBL" id="WIXP02000005">
    <property type="protein sequence ID" value="KAF6210800.1"/>
    <property type="molecule type" value="Genomic_DNA"/>
</dbReference>
<feature type="region of interest" description="Disordered" evidence="1">
    <location>
        <begin position="139"/>
        <end position="162"/>
    </location>
</feature>
<protein>
    <submittedName>
        <fullName evidence="2">Uncharacterized protein</fullName>
    </submittedName>
</protein>
<reference evidence="2" key="1">
    <citation type="journal article" date="2021" name="Mol. Ecol. Resour.">
        <title>Apolygus lucorum genome provides insights into omnivorousness and mesophyll feeding.</title>
        <authorList>
            <person name="Liu Y."/>
            <person name="Liu H."/>
            <person name="Wang H."/>
            <person name="Huang T."/>
            <person name="Liu B."/>
            <person name="Yang B."/>
            <person name="Yin L."/>
            <person name="Li B."/>
            <person name="Zhang Y."/>
            <person name="Zhang S."/>
            <person name="Jiang F."/>
            <person name="Zhang X."/>
            <person name="Ren Y."/>
            <person name="Wang B."/>
            <person name="Wang S."/>
            <person name="Lu Y."/>
            <person name="Wu K."/>
            <person name="Fan W."/>
            <person name="Wang G."/>
        </authorList>
    </citation>
    <scope>NUCLEOTIDE SEQUENCE</scope>
    <source>
        <strain evidence="2">12Hb</strain>
    </source>
</reference>
<organism evidence="2 3">
    <name type="scientific">Apolygus lucorum</name>
    <name type="common">Small green plant bug</name>
    <name type="synonym">Lygocoris lucorum</name>
    <dbReference type="NCBI Taxonomy" id="248454"/>
    <lineage>
        <taxon>Eukaryota</taxon>
        <taxon>Metazoa</taxon>
        <taxon>Ecdysozoa</taxon>
        <taxon>Arthropoda</taxon>
        <taxon>Hexapoda</taxon>
        <taxon>Insecta</taxon>
        <taxon>Pterygota</taxon>
        <taxon>Neoptera</taxon>
        <taxon>Paraneoptera</taxon>
        <taxon>Hemiptera</taxon>
        <taxon>Heteroptera</taxon>
        <taxon>Panheteroptera</taxon>
        <taxon>Cimicomorpha</taxon>
        <taxon>Miridae</taxon>
        <taxon>Mirini</taxon>
        <taxon>Apolygus</taxon>
    </lineage>
</organism>
<feature type="region of interest" description="Disordered" evidence="1">
    <location>
        <begin position="192"/>
        <end position="217"/>
    </location>
</feature>
<proteinExistence type="predicted"/>